<comment type="caution">
    <text evidence="1">The sequence shown here is derived from an EMBL/GenBank/DDBJ whole genome shotgun (WGS) entry which is preliminary data.</text>
</comment>
<dbReference type="GO" id="GO:0005829">
    <property type="term" value="C:cytosol"/>
    <property type="evidence" value="ECO:0007669"/>
    <property type="project" value="TreeGrafter"/>
</dbReference>
<dbReference type="RefSeq" id="WP_256029451.1">
    <property type="nucleotide sequence ID" value="NZ_JAHLKM010000008.1"/>
</dbReference>
<dbReference type="InterPro" id="IPR041164">
    <property type="entry name" value="LDcluster4"/>
</dbReference>
<evidence type="ECO:0000313" key="2">
    <source>
        <dbReference type="Proteomes" id="UP001139494"/>
    </source>
</evidence>
<dbReference type="InterPro" id="IPR005268">
    <property type="entry name" value="CHP00725"/>
</dbReference>
<dbReference type="NCBIfam" id="TIGR00725">
    <property type="entry name" value="TIGR00725 family protein"/>
    <property type="match status" value="1"/>
</dbReference>
<reference evidence="1" key="1">
    <citation type="journal article" date="2023" name="Front. Microbiol.">
        <title>Genomic-based phylogenetic and metabolic analyses of the genus Natronomonas, and description of Natronomonas aquatica sp. nov.</title>
        <authorList>
            <person name="Garcia-Roldan A."/>
            <person name="Duran-Viseras A."/>
            <person name="de la Haba R.R."/>
            <person name="Corral P."/>
            <person name="Sanchez-Porro C."/>
            <person name="Ventosa A."/>
        </authorList>
    </citation>
    <scope>NUCLEOTIDE SEQUENCE</scope>
    <source>
        <strain evidence="1">F2-12</strain>
    </source>
</reference>
<protein>
    <submittedName>
        <fullName evidence="1">TIGR00725 family protein</fullName>
    </submittedName>
</protein>
<evidence type="ECO:0000313" key="1">
    <source>
        <dbReference type="EMBL" id="MCQ4333426.1"/>
    </source>
</evidence>
<proteinExistence type="predicted"/>
<dbReference type="Proteomes" id="UP001139494">
    <property type="component" value="Unassembled WGS sequence"/>
</dbReference>
<gene>
    <name evidence="1" type="ORF">KM295_08020</name>
</gene>
<dbReference type="SUPFAM" id="SSF102405">
    <property type="entry name" value="MCP/YpsA-like"/>
    <property type="match status" value="1"/>
</dbReference>
<dbReference type="AlphaFoldDB" id="A0A9R1CTL9"/>
<dbReference type="Pfam" id="PF18306">
    <property type="entry name" value="LDcluster4"/>
    <property type="match status" value="1"/>
</dbReference>
<sequence>MRVAVIGGSTVDAPTYDTAVTVGRLLGERGHTVVCGGLGGVMEAVCEGASQAGAETVGILPGEDRSAANGWVDTPIATGLGNARNPLVALNGDGVIAIDGATGTLSEIGHALDFGRPVAGLRTHGIETAGFEAVETPTAAVEYVERAVPGEPGAR</sequence>
<dbReference type="InterPro" id="IPR052341">
    <property type="entry name" value="LOG_family_nucleotidases"/>
</dbReference>
<name>A0A9R1CTL9_9EURY</name>
<dbReference type="Gene3D" id="3.40.50.450">
    <property type="match status" value="1"/>
</dbReference>
<dbReference type="PANTHER" id="PTHR43393:SF3">
    <property type="entry name" value="LYSINE DECARBOXYLASE-LIKE PROTEIN"/>
    <property type="match status" value="1"/>
</dbReference>
<accession>A0A9R1CTL9</accession>
<organism evidence="1 2">
    <name type="scientific">Natronomonas aquatica</name>
    <dbReference type="NCBI Taxonomy" id="2841590"/>
    <lineage>
        <taxon>Archaea</taxon>
        <taxon>Methanobacteriati</taxon>
        <taxon>Methanobacteriota</taxon>
        <taxon>Stenosarchaea group</taxon>
        <taxon>Halobacteria</taxon>
        <taxon>Halobacteriales</taxon>
        <taxon>Natronomonadaceae</taxon>
        <taxon>Natronomonas</taxon>
    </lineage>
</organism>
<dbReference type="EMBL" id="JAHLKM010000008">
    <property type="protein sequence ID" value="MCQ4333426.1"/>
    <property type="molecule type" value="Genomic_DNA"/>
</dbReference>
<dbReference type="PANTHER" id="PTHR43393">
    <property type="entry name" value="CYTOKININ RIBOSIDE 5'-MONOPHOSPHATE PHOSPHORIBOHYDROLASE"/>
    <property type="match status" value="1"/>
</dbReference>
<keyword evidence="2" id="KW-1185">Reference proteome</keyword>